<dbReference type="PANTHER" id="PTHR32089">
    <property type="entry name" value="METHYL-ACCEPTING CHEMOTAXIS PROTEIN MCPB"/>
    <property type="match status" value="1"/>
</dbReference>
<evidence type="ECO:0000313" key="6">
    <source>
        <dbReference type="EMBL" id="RKL64920.1"/>
    </source>
</evidence>
<dbReference type="GO" id="GO:0016020">
    <property type="term" value="C:membrane"/>
    <property type="evidence" value="ECO:0007669"/>
    <property type="project" value="InterPro"/>
</dbReference>
<evidence type="ECO:0000256" key="4">
    <source>
        <dbReference type="SAM" id="Phobius"/>
    </source>
</evidence>
<dbReference type="CDD" id="cd11386">
    <property type="entry name" value="MCP_signal"/>
    <property type="match status" value="1"/>
</dbReference>
<dbReference type="AlphaFoldDB" id="A0A3A9K1Y5"/>
<evidence type="ECO:0000256" key="1">
    <source>
        <dbReference type="ARBA" id="ARBA00023224"/>
    </source>
</evidence>
<evidence type="ECO:0000256" key="2">
    <source>
        <dbReference type="PROSITE-ProRule" id="PRU00284"/>
    </source>
</evidence>
<dbReference type="OrthoDB" id="369835at2"/>
<keyword evidence="4" id="KW-0812">Transmembrane</keyword>
<feature type="coiled-coil region" evidence="3">
    <location>
        <begin position="83"/>
        <end position="110"/>
    </location>
</feature>
<feature type="transmembrane region" description="Helical" evidence="4">
    <location>
        <begin position="12"/>
        <end position="29"/>
    </location>
</feature>
<organism evidence="6 7">
    <name type="scientific">Salipaludibacillus neizhouensis</name>
    <dbReference type="NCBI Taxonomy" id="885475"/>
    <lineage>
        <taxon>Bacteria</taxon>
        <taxon>Bacillati</taxon>
        <taxon>Bacillota</taxon>
        <taxon>Bacilli</taxon>
        <taxon>Bacillales</taxon>
        <taxon>Bacillaceae</taxon>
    </lineage>
</organism>
<gene>
    <name evidence="6" type="ORF">CR203_23480</name>
</gene>
<protein>
    <recommendedName>
        <fullName evidence="5">Methyl-accepting transducer domain-containing protein</fullName>
    </recommendedName>
</protein>
<dbReference type="InterPro" id="IPR004089">
    <property type="entry name" value="MCPsignal_dom"/>
</dbReference>
<accession>A0A3A9K1Y5</accession>
<dbReference type="SMART" id="SM00283">
    <property type="entry name" value="MA"/>
    <property type="match status" value="1"/>
</dbReference>
<dbReference type="SUPFAM" id="SSF58104">
    <property type="entry name" value="Methyl-accepting chemotaxis protein (MCP) signaling domain"/>
    <property type="match status" value="1"/>
</dbReference>
<name>A0A3A9K1Y5_9BACI</name>
<keyword evidence="1 2" id="KW-0807">Transducer</keyword>
<feature type="domain" description="Methyl-accepting transducer" evidence="5">
    <location>
        <begin position="120"/>
        <end position="339"/>
    </location>
</feature>
<evidence type="ECO:0000313" key="7">
    <source>
        <dbReference type="Proteomes" id="UP000281498"/>
    </source>
</evidence>
<dbReference type="EMBL" id="PDOE01000028">
    <property type="protein sequence ID" value="RKL64920.1"/>
    <property type="molecule type" value="Genomic_DNA"/>
</dbReference>
<dbReference type="Proteomes" id="UP000281498">
    <property type="component" value="Unassembled WGS sequence"/>
</dbReference>
<evidence type="ECO:0000256" key="3">
    <source>
        <dbReference type="SAM" id="Coils"/>
    </source>
</evidence>
<keyword evidence="3" id="KW-0175">Coiled coil</keyword>
<dbReference type="PROSITE" id="PS50111">
    <property type="entry name" value="CHEMOTAXIS_TRANSDUC_2"/>
    <property type="match status" value="1"/>
</dbReference>
<reference evidence="6 7" key="1">
    <citation type="submission" date="2017-10" db="EMBL/GenBank/DDBJ databases">
        <title>Bacillus sp. nov., a halophilic bacterium isolated from a Keqin Lake.</title>
        <authorList>
            <person name="Wang H."/>
        </authorList>
    </citation>
    <scope>NUCLEOTIDE SEQUENCE [LARGE SCALE GENOMIC DNA]</scope>
    <source>
        <strain evidence="6 7">KCTC 13187</strain>
    </source>
</reference>
<keyword evidence="4" id="KW-0472">Membrane</keyword>
<comment type="caution">
    <text evidence="6">The sequence shown here is derived from an EMBL/GenBank/DDBJ whole genome shotgun (WGS) entry which is preliminary data.</text>
</comment>
<dbReference type="PANTHER" id="PTHR32089:SF112">
    <property type="entry name" value="LYSOZYME-LIKE PROTEIN-RELATED"/>
    <property type="match status" value="1"/>
</dbReference>
<evidence type="ECO:0000259" key="5">
    <source>
        <dbReference type="PROSITE" id="PS50111"/>
    </source>
</evidence>
<dbReference type="Gene3D" id="1.10.287.950">
    <property type="entry name" value="Methyl-accepting chemotaxis protein"/>
    <property type="match status" value="1"/>
</dbReference>
<proteinExistence type="predicted"/>
<dbReference type="GO" id="GO:0007165">
    <property type="term" value="P:signal transduction"/>
    <property type="evidence" value="ECO:0007669"/>
    <property type="project" value="UniProtKB-KW"/>
</dbReference>
<sequence length="390" mass="42439">MSRRGIHMKKVGITFLVSLLGTVLFYLVTSSMFNSFEALVLLGVIFIPFLLKDVIELKRKSNPDAQNAVVTDIQKYEHQEESNAEEDSSLDKYEELTRKLEEQLVNQEDEYMTFNSIVFQLAEGIQTQSVSAEDSSKGMNEMAAGINSIAEKTSLAASASTEAAKAANEGKVQMGELGEQMERIIQTFGGLGTTVEEFNEKSKEIGKIINDIRGIADQTNLLSLNASIEAARAGAEGKGFAVVAQEVGKLSKQSNEFAEQITILVSTIQNKAGNAQEAMDTSHEELNKGKQLVKESDSSFEGIMSSSQLVHGQIEEITAISQEMAAGSEQVAASMTEISNVANKSSEQFNELIPVVISQFDSTNMMVDSLKEMKAVGKNPHEEENSVKPA</sequence>
<dbReference type="Pfam" id="PF00015">
    <property type="entry name" value="MCPsignal"/>
    <property type="match status" value="1"/>
</dbReference>
<keyword evidence="4" id="KW-1133">Transmembrane helix</keyword>
<keyword evidence="7" id="KW-1185">Reference proteome</keyword>